<feature type="binding site" evidence="5">
    <location>
        <begin position="43"/>
        <end position="47"/>
    </location>
    <ligand>
        <name>GTP</name>
        <dbReference type="ChEBI" id="CHEBI:37565"/>
    </ligand>
</feature>
<evidence type="ECO:0000256" key="5">
    <source>
        <dbReference type="HAMAP-Rule" id="MF_00909"/>
    </source>
</evidence>
<comment type="subunit">
    <text evidence="5">Homodimer. Polymerizes to form a dynamic ring structure in a strictly GTP-dependent manner. Interacts directly with several other division proteins.</text>
</comment>
<keyword evidence="4 5" id="KW-0717">Septation</keyword>
<dbReference type="FunFam" id="3.40.50.1440:FF:000001">
    <property type="entry name" value="Cell division protein FtsZ"/>
    <property type="match status" value="1"/>
</dbReference>
<dbReference type="GO" id="GO:0005737">
    <property type="term" value="C:cytoplasm"/>
    <property type="evidence" value="ECO:0007669"/>
    <property type="project" value="UniProtKB-SubCell"/>
</dbReference>
<keyword evidence="5" id="KW-0131">Cell cycle</keyword>
<dbReference type="InterPro" id="IPR000158">
    <property type="entry name" value="Cell_div_FtsZ"/>
</dbReference>
<evidence type="ECO:0000256" key="6">
    <source>
        <dbReference type="NCBIfam" id="TIGR00065"/>
    </source>
</evidence>
<dbReference type="InterPro" id="IPR037103">
    <property type="entry name" value="Tubulin/FtsZ-like_C"/>
</dbReference>
<dbReference type="EMBL" id="CP133772">
    <property type="protein sequence ID" value="WYY00282.1"/>
    <property type="molecule type" value="Genomic_DNA"/>
</dbReference>
<dbReference type="SUPFAM" id="SSF55307">
    <property type="entry name" value="Tubulin C-terminal domain-like"/>
    <property type="match status" value="1"/>
</dbReference>
<dbReference type="GO" id="GO:0032153">
    <property type="term" value="C:cell division site"/>
    <property type="evidence" value="ECO:0007669"/>
    <property type="project" value="UniProtKB-UniRule"/>
</dbReference>
<accession>A0AAX4NFJ4</accession>
<dbReference type="InterPro" id="IPR045061">
    <property type="entry name" value="FtsZ/CetZ"/>
</dbReference>
<evidence type="ECO:0000313" key="10">
    <source>
        <dbReference type="Proteomes" id="UP001451606"/>
    </source>
</evidence>
<name>A0AAX4NFJ4_9ARCH</name>
<dbReference type="InterPro" id="IPR024757">
    <property type="entry name" value="FtsZ_C"/>
</dbReference>
<keyword evidence="2 5" id="KW-0547">Nucleotide-binding</keyword>
<dbReference type="InterPro" id="IPR036525">
    <property type="entry name" value="Tubulin/FtsZ_GTPase_sf"/>
</dbReference>
<keyword evidence="3 5" id="KW-0342">GTP-binding</keyword>
<feature type="binding site" evidence="5">
    <location>
        <position position="161"/>
    </location>
    <ligand>
        <name>GTP</name>
        <dbReference type="ChEBI" id="CHEBI:37565"/>
    </ligand>
</feature>
<dbReference type="InterPro" id="IPR003008">
    <property type="entry name" value="Tubulin_FtsZ_GTPase"/>
</dbReference>
<dbReference type="CDD" id="cd02201">
    <property type="entry name" value="FtsZ_type1"/>
    <property type="match status" value="1"/>
</dbReference>
<dbReference type="Pfam" id="PF00091">
    <property type="entry name" value="Tubulin"/>
    <property type="match status" value="1"/>
</dbReference>
<dbReference type="GO" id="GO:0043093">
    <property type="term" value="P:FtsZ-dependent cytokinesis"/>
    <property type="evidence" value="ECO:0007669"/>
    <property type="project" value="UniProtKB-UniRule"/>
</dbReference>
<dbReference type="RefSeq" id="WP_393970623.1">
    <property type="nucleotide sequence ID" value="NZ_CP133772.1"/>
</dbReference>
<dbReference type="SMART" id="SM00865">
    <property type="entry name" value="Tubulin_C"/>
    <property type="match status" value="1"/>
</dbReference>
<dbReference type="SMART" id="SM00864">
    <property type="entry name" value="Tubulin"/>
    <property type="match status" value="1"/>
</dbReference>
<evidence type="ECO:0000256" key="3">
    <source>
        <dbReference type="ARBA" id="ARBA00023134"/>
    </source>
</evidence>
<feature type="domain" description="Tubulin/FtsZ GTPase" evidence="7">
    <location>
        <begin position="35"/>
        <end position="226"/>
    </location>
</feature>
<comment type="function">
    <text evidence="5">Essential cell division protein that forms a contractile ring structure (Z ring) at the future cell division site. The regulation of the ring assembly controls the timing and the location of cell division. One of the functions of the FtsZ ring is to recruit other cell division proteins to the septum to produce a new cell wall between the dividing cells. Binds GTP and shows GTPase activity.</text>
</comment>
<evidence type="ECO:0000313" key="9">
    <source>
        <dbReference type="EMBL" id="WYY00282.1"/>
    </source>
</evidence>
<dbReference type="SUPFAM" id="SSF52490">
    <property type="entry name" value="Tubulin nucleotide-binding domain-like"/>
    <property type="match status" value="1"/>
</dbReference>
<feature type="binding site" evidence="5">
    <location>
        <position position="208"/>
    </location>
    <ligand>
        <name>GTP</name>
        <dbReference type="ChEBI" id="CHEBI:37565"/>
    </ligand>
</feature>
<dbReference type="GO" id="GO:0051258">
    <property type="term" value="P:protein polymerization"/>
    <property type="evidence" value="ECO:0007669"/>
    <property type="project" value="UniProtKB-UniRule"/>
</dbReference>
<evidence type="ECO:0000256" key="1">
    <source>
        <dbReference type="ARBA" id="ARBA00009690"/>
    </source>
</evidence>
<dbReference type="InterPro" id="IPR018316">
    <property type="entry name" value="Tubulin/FtsZ_2-layer-sand-dom"/>
</dbReference>
<evidence type="ECO:0000256" key="4">
    <source>
        <dbReference type="ARBA" id="ARBA00023210"/>
    </source>
</evidence>
<feature type="domain" description="Tubulin/FtsZ 2-layer sandwich" evidence="8">
    <location>
        <begin position="228"/>
        <end position="347"/>
    </location>
</feature>
<dbReference type="KEGG" id="omr:OXIME_000847"/>
<dbReference type="Proteomes" id="UP001451606">
    <property type="component" value="Chromosome"/>
</dbReference>
<gene>
    <name evidence="5 9" type="primary">ftsZ</name>
    <name evidence="9" type="ORF">OXIME_000847</name>
</gene>
<dbReference type="PRINTS" id="PR00423">
    <property type="entry name" value="CELLDVISFTSZ"/>
</dbReference>
<proteinExistence type="inferred from homology"/>
<feature type="binding site" evidence="5">
    <location>
        <position position="165"/>
    </location>
    <ligand>
        <name>GTP</name>
        <dbReference type="ChEBI" id="CHEBI:37565"/>
    </ligand>
</feature>
<evidence type="ECO:0000256" key="2">
    <source>
        <dbReference type="ARBA" id="ARBA00022741"/>
    </source>
</evidence>
<dbReference type="GO" id="GO:0003924">
    <property type="term" value="F:GTPase activity"/>
    <property type="evidence" value="ECO:0007669"/>
    <property type="project" value="UniProtKB-UniRule"/>
</dbReference>
<feature type="binding site" evidence="5">
    <location>
        <begin position="130"/>
        <end position="132"/>
    </location>
    <ligand>
        <name>GTP</name>
        <dbReference type="ChEBI" id="CHEBI:37565"/>
    </ligand>
</feature>
<comment type="subcellular location">
    <subcellularLocation>
        <location evidence="5">Cytoplasm</location>
    </subcellularLocation>
    <text evidence="5">Assembles at midcell at the inner surface of the cytoplasmic membrane.</text>
</comment>
<dbReference type="PANTHER" id="PTHR30314">
    <property type="entry name" value="CELL DIVISION PROTEIN FTSZ-RELATED"/>
    <property type="match status" value="1"/>
</dbReference>
<dbReference type="Gene3D" id="3.30.1330.20">
    <property type="entry name" value="Tubulin/FtsZ, C-terminal domain"/>
    <property type="match status" value="1"/>
</dbReference>
<comment type="similarity">
    <text evidence="1 5">Belongs to the FtsZ family.</text>
</comment>
<keyword evidence="10" id="KW-1185">Reference proteome</keyword>
<sequence>MLTESFESGSFGDSYDSSETSDEELRSFLERLKIRIKIFGTGGAGSNTINRLMKENIKDAVMIACNTDAAHLLRIRSNNKILMGKNLTRGLGSGADPRIGEQAARESDQQIMKFVSGTDIAFVTAGLGGGTGTGSAHYVASRARDSGALTISVVTMPFKSEGTIRMKNAKWGLERLSKSSDSVIVIPNDKLLELVPNLPLEKAFRFADEVIVKAIAGISDLVTNPGLINLDFNDLKTVMKDSGLAMIGIGLSTGEPGTRIYEAVKKAVNSPFLEVDMSTATGVIINVTGGKDLQLEETNLAADEIKNHVGKNTRIIWGATVDSKFDNSVQILIVATGVKSPFYPSGESSKADEDHIDVV</sequence>
<dbReference type="PANTHER" id="PTHR30314:SF3">
    <property type="entry name" value="MITOCHONDRIAL DIVISION PROTEIN FSZA"/>
    <property type="match status" value="1"/>
</dbReference>
<dbReference type="AlphaFoldDB" id="A0AAX4NFJ4"/>
<keyword evidence="5 9" id="KW-0132">Cell division</keyword>
<dbReference type="HAMAP" id="MF_00909">
    <property type="entry name" value="FtsZ"/>
    <property type="match status" value="1"/>
</dbReference>
<dbReference type="Pfam" id="PF12327">
    <property type="entry name" value="FtsZ_C"/>
    <property type="match status" value="1"/>
</dbReference>
<dbReference type="GO" id="GO:0005525">
    <property type="term" value="F:GTP binding"/>
    <property type="evidence" value="ECO:0007669"/>
    <property type="project" value="UniProtKB-UniRule"/>
</dbReference>
<dbReference type="GeneID" id="95967582"/>
<organism evidence="9 10">
    <name type="scientific">Oxyplasma meridianum</name>
    <dbReference type="NCBI Taxonomy" id="3073602"/>
    <lineage>
        <taxon>Archaea</taxon>
        <taxon>Methanobacteriati</taxon>
        <taxon>Thermoplasmatota</taxon>
        <taxon>Thermoplasmata</taxon>
        <taxon>Thermoplasmatales</taxon>
        <taxon>Thermoplasmataceae</taxon>
        <taxon>Oxyplasma</taxon>
    </lineage>
</organism>
<dbReference type="Gene3D" id="3.40.50.1440">
    <property type="entry name" value="Tubulin/FtsZ, GTPase domain"/>
    <property type="match status" value="1"/>
</dbReference>
<reference evidence="9 10" key="1">
    <citation type="submission" date="2023-09" db="EMBL/GenBank/DDBJ databases">
        <authorList>
            <person name="Golyshina O.V."/>
            <person name="Lunev E.A."/>
            <person name="Bargiela R."/>
            <person name="Gaines M.C."/>
            <person name="Daum B."/>
            <person name="Bale N.J."/>
            <person name="Koenen M."/>
            <person name="Sinninghe Damst J.S."/>
            <person name="Yakimov M."/>
            <person name="Golyshin P.N."/>
        </authorList>
    </citation>
    <scope>NUCLEOTIDE SEQUENCE [LARGE SCALE GENOMIC DNA]</scope>
    <source>
        <strain evidence="9 10">M1</strain>
    </source>
</reference>
<keyword evidence="5" id="KW-0963">Cytoplasm</keyword>
<dbReference type="InterPro" id="IPR008280">
    <property type="entry name" value="Tub_FtsZ_C"/>
</dbReference>
<evidence type="ECO:0000259" key="7">
    <source>
        <dbReference type="SMART" id="SM00864"/>
    </source>
</evidence>
<evidence type="ECO:0000259" key="8">
    <source>
        <dbReference type="SMART" id="SM00865"/>
    </source>
</evidence>
<dbReference type="NCBIfam" id="TIGR00065">
    <property type="entry name" value="ftsZ"/>
    <property type="match status" value="1"/>
</dbReference>
<protein>
    <recommendedName>
        <fullName evidence="5 6">Cell division protein FtsZ</fullName>
    </recommendedName>
</protein>